<dbReference type="InterPro" id="IPR050194">
    <property type="entry name" value="Glycosyltransferase_grp1"/>
</dbReference>
<dbReference type="AlphaFoldDB" id="A0A928Z9E7"/>
<reference evidence="2" key="1">
    <citation type="submission" date="2020-10" db="EMBL/GenBank/DDBJ databases">
        <authorList>
            <person name="Castelo-Branco R."/>
            <person name="Eusebio N."/>
            <person name="Adriana R."/>
            <person name="Vieira A."/>
            <person name="Brugerolle De Fraissinette N."/>
            <person name="Rezende De Castro R."/>
            <person name="Schneider M.P."/>
            <person name="Vasconcelos V."/>
            <person name="Leao P.N."/>
        </authorList>
    </citation>
    <scope>NUCLEOTIDE SEQUENCE</scope>
    <source>
        <strain evidence="2">LEGE 11467</strain>
    </source>
</reference>
<dbReference type="PANTHER" id="PTHR45947">
    <property type="entry name" value="SULFOQUINOVOSYL TRANSFERASE SQD2"/>
    <property type="match status" value="1"/>
</dbReference>
<proteinExistence type="predicted"/>
<dbReference type="GO" id="GO:0016757">
    <property type="term" value="F:glycosyltransferase activity"/>
    <property type="evidence" value="ECO:0007669"/>
    <property type="project" value="InterPro"/>
</dbReference>
<evidence type="ECO:0000259" key="1">
    <source>
        <dbReference type="Pfam" id="PF00534"/>
    </source>
</evidence>
<protein>
    <submittedName>
        <fullName evidence="2">Glycosyltransferase family 4 protein</fullName>
    </submittedName>
</protein>
<dbReference type="Proteomes" id="UP000621799">
    <property type="component" value="Unassembled WGS sequence"/>
</dbReference>
<accession>A0A928Z9E7</accession>
<comment type="caution">
    <text evidence="2">The sequence shown here is derived from an EMBL/GenBank/DDBJ whole genome shotgun (WGS) entry which is preliminary data.</text>
</comment>
<dbReference type="RefSeq" id="WP_264321817.1">
    <property type="nucleotide sequence ID" value="NZ_JADEXN010000221.1"/>
</dbReference>
<dbReference type="SUPFAM" id="SSF53756">
    <property type="entry name" value="UDP-Glycosyltransferase/glycogen phosphorylase"/>
    <property type="match status" value="1"/>
</dbReference>
<keyword evidence="3" id="KW-1185">Reference proteome</keyword>
<dbReference type="PANTHER" id="PTHR45947:SF3">
    <property type="entry name" value="SULFOQUINOVOSYL TRANSFERASE SQD2"/>
    <property type="match status" value="1"/>
</dbReference>
<feature type="domain" description="Glycosyl transferase family 1" evidence="1">
    <location>
        <begin position="186"/>
        <end position="351"/>
    </location>
</feature>
<gene>
    <name evidence="2" type="ORF">IQ235_12595</name>
</gene>
<evidence type="ECO:0000313" key="2">
    <source>
        <dbReference type="EMBL" id="MBE9041619.1"/>
    </source>
</evidence>
<dbReference type="InterPro" id="IPR001296">
    <property type="entry name" value="Glyco_trans_1"/>
</dbReference>
<dbReference type="EMBL" id="JADEXN010000221">
    <property type="protein sequence ID" value="MBE9041619.1"/>
    <property type="molecule type" value="Genomic_DNA"/>
</dbReference>
<dbReference type="CDD" id="cd03801">
    <property type="entry name" value="GT4_PimA-like"/>
    <property type="match status" value="1"/>
</dbReference>
<evidence type="ECO:0000313" key="3">
    <source>
        <dbReference type="Proteomes" id="UP000621799"/>
    </source>
</evidence>
<sequence length="380" mass="43612">MLKRIVILFTNYGPYHLSRLEAFYEYCESRSWEVVGIELTRSGVDYQWKTTLDRIPISIISLTKEDEFYTIRFDELVQKLYRSLSELSPDVVAISGYARPTMLAALVWTILHQKISILFSETQEKDTQRQFGLEKLKSFIVTKYNAALVGGKSHKSYLKKLGLSPENIFLGYDTVKNSVFDPIKNRQLPRPIPQNYFLSISRFIPKKNLLFLIDCYAEYRRKSNNDRAWNLVICGDGKLKDEIEQSIKRLNLEKFVRLPGFLQQSELLPYLAHANCFIHASTTEQWGLVVNEAMASGLPVLISNRCGCFEDLVIEEINGFGFDPEDRQQLISLMLRMSSEEVDLQKMGCAALKHIQNFSPDYFARGLAKAIESVAGDKLT</sequence>
<organism evidence="2 3">
    <name type="scientific">Zarconia navalis LEGE 11467</name>
    <dbReference type="NCBI Taxonomy" id="1828826"/>
    <lineage>
        <taxon>Bacteria</taxon>
        <taxon>Bacillati</taxon>
        <taxon>Cyanobacteriota</taxon>
        <taxon>Cyanophyceae</taxon>
        <taxon>Oscillatoriophycideae</taxon>
        <taxon>Oscillatoriales</taxon>
        <taxon>Oscillatoriales incertae sedis</taxon>
        <taxon>Zarconia</taxon>
        <taxon>Zarconia navalis</taxon>
    </lineage>
</organism>
<dbReference type="Gene3D" id="3.40.50.2000">
    <property type="entry name" value="Glycogen Phosphorylase B"/>
    <property type="match status" value="2"/>
</dbReference>
<name>A0A928Z9E7_9CYAN</name>
<dbReference type="Pfam" id="PF00534">
    <property type="entry name" value="Glycos_transf_1"/>
    <property type="match status" value="1"/>
</dbReference>